<feature type="transmembrane region" description="Helical" evidence="5">
    <location>
        <begin position="327"/>
        <end position="348"/>
    </location>
</feature>
<evidence type="ECO:0000256" key="3">
    <source>
        <dbReference type="ARBA" id="ARBA00022989"/>
    </source>
</evidence>
<keyword evidence="7" id="KW-0436">Ligase</keyword>
<feature type="transmembrane region" description="Helical" evidence="5">
    <location>
        <begin position="66"/>
        <end position="83"/>
    </location>
</feature>
<feature type="transmembrane region" description="Helical" evidence="5">
    <location>
        <begin position="189"/>
        <end position="217"/>
    </location>
</feature>
<gene>
    <name evidence="7" type="ORF">ABE587_06695</name>
</gene>
<evidence type="ECO:0000256" key="2">
    <source>
        <dbReference type="ARBA" id="ARBA00022692"/>
    </source>
</evidence>
<comment type="caution">
    <text evidence="7">The sequence shown here is derived from an EMBL/GenBank/DDBJ whole genome shotgun (WGS) entry which is preliminary data.</text>
</comment>
<dbReference type="PANTHER" id="PTHR37422:SF17">
    <property type="entry name" value="O-ANTIGEN LIGASE"/>
    <property type="match status" value="1"/>
</dbReference>
<dbReference type="PANTHER" id="PTHR37422">
    <property type="entry name" value="TEICHURONIC ACID BIOSYNTHESIS PROTEIN TUAE"/>
    <property type="match status" value="1"/>
</dbReference>
<keyword evidence="2 5" id="KW-0812">Transmembrane</keyword>
<dbReference type="EMBL" id="JBDJOF010000009">
    <property type="protein sequence ID" value="MEN5389510.1"/>
    <property type="molecule type" value="Genomic_DNA"/>
</dbReference>
<evidence type="ECO:0000259" key="6">
    <source>
        <dbReference type="Pfam" id="PF04932"/>
    </source>
</evidence>
<keyword evidence="4 5" id="KW-0472">Membrane</keyword>
<dbReference type="Proteomes" id="UP001400166">
    <property type="component" value="Unassembled WGS sequence"/>
</dbReference>
<comment type="subcellular location">
    <subcellularLocation>
        <location evidence="1">Membrane</location>
        <topology evidence="1">Multi-pass membrane protein</topology>
    </subcellularLocation>
</comment>
<evidence type="ECO:0000256" key="5">
    <source>
        <dbReference type="SAM" id="Phobius"/>
    </source>
</evidence>
<proteinExistence type="predicted"/>
<evidence type="ECO:0000313" key="7">
    <source>
        <dbReference type="EMBL" id="MEN5389510.1"/>
    </source>
</evidence>
<organism evidence="7 8">
    <name type="scientific">Stenotrophomonas hibiscicola</name>
    <dbReference type="NCBI Taxonomy" id="86189"/>
    <lineage>
        <taxon>Bacteria</taxon>
        <taxon>Pseudomonadati</taxon>
        <taxon>Pseudomonadota</taxon>
        <taxon>Gammaproteobacteria</taxon>
        <taxon>Lysobacterales</taxon>
        <taxon>Lysobacteraceae</taxon>
        <taxon>Stenotrophomonas</taxon>
        <taxon>Stenotrophomonas maltophilia group</taxon>
    </lineage>
</organism>
<dbReference type="InterPro" id="IPR051533">
    <property type="entry name" value="WaaL-like"/>
</dbReference>
<evidence type="ECO:0000256" key="4">
    <source>
        <dbReference type="ARBA" id="ARBA00023136"/>
    </source>
</evidence>
<feature type="transmembrane region" description="Helical" evidence="5">
    <location>
        <begin position="385"/>
        <end position="403"/>
    </location>
</feature>
<evidence type="ECO:0000256" key="1">
    <source>
        <dbReference type="ARBA" id="ARBA00004141"/>
    </source>
</evidence>
<feature type="transmembrane region" description="Helical" evidence="5">
    <location>
        <begin position="89"/>
        <end position="106"/>
    </location>
</feature>
<sequence length="407" mass="45194">MSNVIKAKLSDRILLYAWIPLSIGPMLWGIESVGGMQLHHVAVLIVYAYAFILSCMRGTILTVNRYLLFLLAYILVLGLALNAESLDFWLKYASYIGVIVVANHLVKAMPFEVFVGQVTVAMKAILAICIVLALIAPVVAFHVIDGQNSLNGIYAQKNTFGRLIYFLLFFVGLQAVMQSRRLTTRDMVWMAFCAVSLFLSNSRTAQAMGLILAFVPFAFQWKIIRLSLVPVLASIVGLVVLGFATSQISFGEVGSNHDYIQVLGVEVPLTGRATIWQGALDGINKEGRWLFGFGLDGFYGSSYRSYVSNIGLGVFVPEDSHNGYVDLLLNLGMVGAIIFFIIGAKLYVNASRFPVSGEKIAILSFLILYLGSNLTESYFVKTSNITSFMFMVMFMYSYSYRRFQNRT</sequence>
<dbReference type="Pfam" id="PF04932">
    <property type="entry name" value="Wzy_C"/>
    <property type="match status" value="1"/>
</dbReference>
<dbReference type="RefSeq" id="WP_164144291.1">
    <property type="nucleotide sequence ID" value="NZ_JBDJNA010000013.1"/>
</dbReference>
<reference evidence="7 8" key="1">
    <citation type="submission" date="2024-04" db="EMBL/GenBank/DDBJ databases">
        <title>WGS of bacteria from Torrens River.</title>
        <authorList>
            <person name="Wyrsch E.R."/>
            <person name="Drigo B."/>
        </authorList>
    </citation>
    <scope>NUCLEOTIDE SEQUENCE [LARGE SCALE GENOMIC DNA]</scope>
    <source>
        <strain evidence="7 8">TWI153</strain>
    </source>
</reference>
<feature type="domain" description="O-antigen ligase-related" evidence="6">
    <location>
        <begin position="190"/>
        <end position="340"/>
    </location>
</feature>
<feature type="transmembrane region" description="Helical" evidence="5">
    <location>
        <begin position="118"/>
        <end position="140"/>
    </location>
</feature>
<dbReference type="InterPro" id="IPR007016">
    <property type="entry name" value="O-antigen_ligase-rel_domated"/>
</dbReference>
<keyword evidence="3 5" id="KW-1133">Transmembrane helix</keyword>
<feature type="transmembrane region" description="Helical" evidence="5">
    <location>
        <begin position="223"/>
        <end position="244"/>
    </location>
</feature>
<keyword evidence="8" id="KW-1185">Reference proteome</keyword>
<feature type="transmembrane region" description="Helical" evidence="5">
    <location>
        <begin position="36"/>
        <end position="54"/>
    </location>
</feature>
<name>A0ABV0C567_9GAMM</name>
<accession>A0ABV0C567</accession>
<protein>
    <submittedName>
        <fullName evidence="7">O-antigen ligase family protein</fullName>
    </submittedName>
</protein>
<dbReference type="GO" id="GO:0016874">
    <property type="term" value="F:ligase activity"/>
    <property type="evidence" value="ECO:0007669"/>
    <property type="project" value="UniProtKB-KW"/>
</dbReference>
<evidence type="ECO:0000313" key="8">
    <source>
        <dbReference type="Proteomes" id="UP001400166"/>
    </source>
</evidence>
<feature type="transmembrane region" description="Helical" evidence="5">
    <location>
        <begin position="12"/>
        <end position="30"/>
    </location>
</feature>
<feature type="transmembrane region" description="Helical" evidence="5">
    <location>
        <begin position="160"/>
        <end position="177"/>
    </location>
</feature>